<dbReference type="EMBL" id="LGHB01000055">
    <property type="protein sequence ID" value="KUK94288.1"/>
    <property type="molecule type" value="Genomic_DNA"/>
</dbReference>
<dbReference type="Proteomes" id="UP000053961">
    <property type="component" value="Unassembled WGS sequence"/>
</dbReference>
<dbReference type="PATRIC" id="fig|301375.6.peg.488"/>
<evidence type="ECO:0000313" key="1">
    <source>
        <dbReference type="EMBL" id="KUK94288.1"/>
    </source>
</evidence>
<comment type="caution">
    <text evidence="1">The sequence shown here is derived from an EMBL/GenBank/DDBJ whole genome shotgun (WGS) entry which is preliminary data.</text>
</comment>
<organism evidence="1 2">
    <name type="scientific">Methanothrix harundinacea</name>
    <dbReference type="NCBI Taxonomy" id="301375"/>
    <lineage>
        <taxon>Archaea</taxon>
        <taxon>Methanobacteriati</taxon>
        <taxon>Methanobacteriota</taxon>
        <taxon>Stenosarchaea group</taxon>
        <taxon>Methanomicrobia</taxon>
        <taxon>Methanotrichales</taxon>
        <taxon>Methanotrichaceae</taxon>
        <taxon>Methanothrix</taxon>
    </lineage>
</organism>
<proteinExistence type="predicted"/>
<protein>
    <submittedName>
        <fullName evidence="1">Uncharacterized protein</fullName>
    </submittedName>
</protein>
<sequence length="217" mass="25372">MEKMGDLLEMLRRFDSLGSTKEAATEVFGWGVEEVLISEERPGVDQVIIAFYNSLVIEARHILTKEGVVEFGEEWEFRLKLRTDLASTIRYNAFYSRYIHGKGYLRVDIGYVENKLLRKMLEDFYIPRMRSIYKPIILEFKGLFDYDFFGIDVGRERAEVYYSTVRQGREEAEANIDDVIVRLNYLNDMMKDTKIRKALKTLDEDLCKVLCILCPSG</sequence>
<accession>A0A101IFY3</accession>
<name>A0A101IFY3_9EURY</name>
<gene>
    <name evidence="1" type="ORF">XE07_2194</name>
</gene>
<dbReference type="AlphaFoldDB" id="A0A101IFY3"/>
<evidence type="ECO:0000313" key="2">
    <source>
        <dbReference type="Proteomes" id="UP000053961"/>
    </source>
</evidence>
<reference evidence="2" key="1">
    <citation type="journal article" date="2015" name="MBio">
        <title>Genome-Resolved Metagenomic Analysis Reveals Roles for Candidate Phyla and Other Microbial Community Members in Biogeochemical Transformations in Oil Reservoirs.</title>
        <authorList>
            <person name="Hu P."/>
            <person name="Tom L."/>
            <person name="Singh A."/>
            <person name="Thomas B.C."/>
            <person name="Baker B.J."/>
            <person name="Piceno Y.M."/>
            <person name="Andersen G.L."/>
            <person name="Banfield J.F."/>
        </authorList>
    </citation>
    <scope>NUCLEOTIDE SEQUENCE [LARGE SCALE GENOMIC DNA]</scope>
</reference>